<organism evidence="1">
    <name type="scientific">Caudovirales sp. gcode 4</name>
    <dbReference type="NCBI Taxonomy" id="2838363"/>
    <lineage>
        <taxon>Viruses</taxon>
        <taxon>Duplodnaviria</taxon>
        <taxon>Heunggongvirae</taxon>
        <taxon>Uroviricota</taxon>
        <taxon>Caudoviricetes</taxon>
    </lineage>
</organism>
<accession>A0A8S5RTP9</accession>
<sequence length="265" mass="31126">MKKNFVSVKQIEQHFESRRIRNEQTKLNYYKALTTKYVNKIDPESWLLDKYVRKLEKYKIANANKCERDKNSAITAFKKQIQQWIETNRKGSRTIKVATNKKPKTIGKSLAKEEFQLWAKISKADDNGLVTEITTGNKAHWRETQGGHYISASINATCFDENNVRPQFPWSNEAMSRGDKRALDIKEQYRNNLIKMIGIEEVERLERAEKERGSQISSSSFGRSYFKEIYEKYKALNDAIFAAHPNWSRKASEDQSWKKRQEKRS</sequence>
<dbReference type="EMBL" id="BK059153">
    <property type="protein sequence ID" value="DAE92657.1"/>
    <property type="molecule type" value="Genomic_DNA"/>
</dbReference>
<evidence type="ECO:0000313" key="1">
    <source>
        <dbReference type="EMBL" id="DAE92657.1"/>
    </source>
</evidence>
<reference evidence="1" key="1">
    <citation type="journal article" date="2021" name="Proc. Natl. Acad. Sci. U.S.A.">
        <title>A Catalog of Tens of Thousands of Viruses from Human Metagenomes Reveals Hidden Associations with Chronic Diseases.</title>
        <authorList>
            <person name="Tisza M.J."/>
            <person name="Buck C.B."/>
        </authorList>
    </citation>
    <scope>NUCLEOTIDE SEQUENCE</scope>
    <source>
        <strain evidence="1">CtKN96</strain>
    </source>
</reference>
<protein>
    <submittedName>
        <fullName evidence="1">Recombination protein</fullName>
    </submittedName>
</protein>
<name>A0A8S5RTP9_9CAUD</name>
<proteinExistence type="predicted"/>